<dbReference type="RefSeq" id="WP_165364242.1">
    <property type="nucleotide sequence ID" value="NZ_CP159510.1"/>
</dbReference>
<feature type="transmembrane region" description="Helical" evidence="1">
    <location>
        <begin position="9"/>
        <end position="33"/>
    </location>
</feature>
<evidence type="ECO:0000256" key="1">
    <source>
        <dbReference type="SAM" id="Phobius"/>
    </source>
</evidence>
<reference evidence="2" key="1">
    <citation type="submission" date="2024-06" db="EMBL/GenBank/DDBJ databases">
        <authorList>
            <person name="Fan A."/>
            <person name="Zhang F.Y."/>
            <person name="Zhang L."/>
        </authorList>
    </citation>
    <scope>NUCLEOTIDE SEQUENCE</scope>
    <source>
        <strain evidence="2">Y61</strain>
    </source>
</reference>
<organism evidence="2">
    <name type="scientific">Sporolactobacillus sp. Y61</name>
    <dbReference type="NCBI Taxonomy" id="3160863"/>
    <lineage>
        <taxon>Bacteria</taxon>
        <taxon>Bacillati</taxon>
        <taxon>Bacillota</taxon>
        <taxon>Bacilli</taxon>
        <taxon>Bacillales</taxon>
        <taxon>Sporolactobacillaceae</taxon>
        <taxon>Sporolactobacillus</taxon>
    </lineage>
</organism>
<dbReference type="InterPro" id="IPR049722">
    <property type="entry name" value="Prli42-like"/>
</dbReference>
<dbReference type="EMBL" id="CP159510">
    <property type="protein sequence ID" value="XCJ16366.1"/>
    <property type="molecule type" value="Genomic_DNA"/>
</dbReference>
<protein>
    <submittedName>
        <fullName evidence="2">Stressosome-associated protein Prli42</fullName>
    </submittedName>
</protein>
<dbReference type="AlphaFoldDB" id="A0AAU8IEA6"/>
<name>A0AAU8IEA6_9BACL</name>
<keyword evidence="1" id="KW-1133">Transmembrane helix</keyword>
<dbReference type="NCBIfam" id="NF033880">
    <property type="entry name" value="Prli42"/>
    <property type="match status" value="1"/>
</dbReference>
<proteinExistence type="predicted"/>
<sequence length="34" mass="3570">MQKKLFKMVIYVMIGALLLSTVAGVIVALAGSFG</sequence>
<evidence type="ECO:0000313" key="2">
    <source>
        <dbReference type="EMBL" id="XCJ16366.1"/>
    </source>
</evidence>
<gene>
    <name evidence="2" type="primary">prli42</name>
    <name evidence="2" type="ORF">ABNN70_11890</name>
</gene>
<accession>A0AAU8IEA6</accession>
<keyword evidence="1" id="KW-0812">Transmembrane</keyword>
<keyword evidence="1" id="KW-0472">Membrane</keyword>